<keyword evidence="3" id="KW-0964">Secreted</keyword>
<dbReference type="AlphaFoldDB" id="A0A3P6V6V2"/>
<dbReference type="InterPro" id="IPR038479">
    <property type="entry name" value="Transthyretin-like_sf"/>
</dbReference>
<dbReference type="GO" id="GO:0005576">
    <property type="term" value="C:extracellular region"/>
    <property type="evidence" value="ECO:0007669"/>
    <property type="project" value="UniProtKB-SubCell"/>
</dbReference>
<dbReference type="OMA" id="IHEMSPI"/>
<comment type="subcellular location">
    <subcellularLocation>
        <location evidence="1">Secreted</location>
    </subcellularLocation>
</comment>
<dbReference type="InterPro" id="IPR001534">
    <property type="entry name" value="Transthyretin-like"/>
</dbReference>
<evidence type="ECO:0008006" key="8">
    <source>
        <dbReference type="Google" id="ProtNLM"/>
    </source>
</evidence>
<evidence type="ECO:0000256" key="5">
    <source>
        <dbReference type="SAM" id="SignalP"/>
    </source>
</evidence>
<dbReference type="Gene3D" id="2.60.40.3330">
    <property type="match status" value="1"/>
</dbReference>
<proteinExistence type="inferred from homology"/>
<organism evidence="6 7">
    <name type="scientific">Litomosoides sigmodontis</name>
    <name type="common">Filarial nematode worm</name>
    <dbReference type="NCBI Taxonomy" id="42156"/>
    <lineage>
        <taxon>Eukaryota</taxon>
        <taxon>Metazoa</taxon>
        <taxon>Ecdysozoa</taxon>
        <taxon>Nematoda</taxon>
        <taxon>Chromadorea</taxon>
        <taxon>Rhabditida</taxon>
        <taxon>Spirurina</taxon>
        <taxon>Spiruromorpha</taxon>
        <taxon>Filarioidea</taxon>
        <taxon>Onchocercidae</taxon>
        <taxon>Litomosoides</taxon>
    </lineage>
</organism>
<dbReference type="PANTHER" id="PTHR21700">
    <property type="entry name" value="TRANSTHYRETIN-LIKE FAMILY PROTEIN-RELATED"/>
    <property type="match status" value="1"/>
</dbReference>
<feature type="chain" id="PRO_5018096423" description="Transthyretin-like family protein" evidence="5">
    <location>
        <begin position="17"/>
        <end position="150"/>
    </location>
</feature>
<comment type="similarity">
    <text evidence="2">Belongs to the nematode transthyretin-like family.</text>
</comment>
<keyword evidence="4 5" id="KW-0732">Signal</keyword>
<protein>
    <recommendedName>
        <fullName evidence="8">Transthyretin-like family protein</fullName>
    </recommendedName>
</protein>
<feature type="signal peptide" evidence="5">
    <location>
        <begin position="1"/>
        <end position="16"/>
    </location>
</feature>
<name>A0A3P6V6V2_LITSI</name>
<gene>
    <name evidence="6" type="ORF">NLS_LOCUS7330</name>
</gene>
<reference evidence="6 7" key="1">
    <citation type="submission" date="2018-08" db="EMBL/GenBank/DDBJ databases">
        <authorList>
            <person name="Laetsch R D."/>
            <person name="Stevens L."/>
            <person name="Kumar S."/>
            <person name="Blaxter L. M."/>
        </authorList>
    </citation>
    <scope>NUCLEOTIDE SEQUENCE [LARGE SCALE GENOMIC DNA]</scope>
</reference>
<dbReference type="OrthoDB" id="5849824at2759"/>
<dbReference type="EMBL" id="UYRX01000741">
    <property type="protein sequence ID" value="VDK85861.1"/>
    <property type="molecule type" value="Genomic_DNA"/>
</dbReference>
<evidence type="ECO:0000256" key="2">
    <source>
        <dbReference type="ARBA" id="ARBA00010112"/>
    </source>
</evidence>
<dbReference type="GO" id="GO:0009986">
    <property type="term" value="C:cell surface"/>
    <property type="evidence" value="ECO:0007669"/>
    <property type="project" value="InterPro"/>
</dbReference>
<dbReference type="Pfam" id="PF01060">
    <property type="entry name" value="TTR-52"/>
    <property type="match status" value="1"/>
</dbReference>
<evidence type="ECO:0000256" key="3">
    <source>
        <dbReference type="ARBA" id="ARBA00022525"/>
    </source>
</evidence>
<sequence>MFHLSLSLSILLLINAFPTVFCLAGGLIGRVQSSGARGTLTCNGRPASQVLIKLYDDDRGIDMDDFMGETKSDSRGNFEVSGYIREMSPIDPKINIYHDCNDGFKPCQRKISIMIPDGYITEAKSPKKWYNAGTIELAGKFAGETRDCIH</sequence>
<evidence type="ECO:0000256" key="1">
    <source>
        <dbReference type="ARBA" id="ARBA00004613"/>
    </source>
</evidence>
<dbReference type="Proteomes" id="UP000277928">
    <property type="component" value="Unassembled WGS sequence"/>
</dbReference>
<evidence type="ECO:0000313" key="7">
    <source>
        <dbReference type="Proteomes" id="UP000277928"/>
    </source>
</evidence>
<dbReference type="PANTHER" id="PTHR21700:SF3">
    <property type="entry name" value="TRANSTHYRETIN-LIKE PROTEIN 5"/>
    <property type="match status" value="1"/>
</dbReference>
<evidence type="ECO:0000256" key="4">
    <source>
        <dbReference type="ARBA" id="ARBA00022729"/>
    </source>
</evidence>
<keyword evidence="7" id="KW-1185">Reference proteome</keyword>
<evidence type="ECO:0000313" key="6">
    <source>
        <dbReference type="EMBL" id="VDK85861.1"/>
    </source>
</evidence>
<accession>A0A3P6V6V2</accession>